<feature type="chain" id="PRO_5022690076" description="Secreted protein" evidence="2">
    <location>
        <begin position="19"/>
        <end position="221"/>
    </location>
</feature>
<dbReference type="AlphaFoldDB" id="A0A5C3F4Y2"/>
<evidence type="ECO:0008006" key="5">
    <source>
        <dbReference type="Google" id="ProtNLM"/>
    </source>
</evidence>
<gene>
    <name evidence="3" type="ORF">PSFLO_04649</name>
</gene>
<feature type="region of interest" description="Disordered" evidence="1">
    <location>
        <begin position="191"/>
        <end position="221"/>
    </location>
</feature>
<protein>
    <recommendedName>
        <fullName evidence="5">Secreted protein</fullName>
    </recommendedName>
</protein>
<accession>A0A5C3F4Y2</accession>
<feature type="compositionally biased region" description="Basic and acidic residues" evidence="1">
    <location>
        <begin position="211"/>
        <end position="221"/>
    </location>
</feature>
<organism evidence="3 4">
    <name type="scientific">Pseudozyma flocculosa</name>
    <dbReference type="NCBI Taxonomy" id="84751"/>
    <lineage>
        <taxon>Eukaryota</taxon>
        <taxon>Fungi</taxon>
        <taxon>Dikarya</taxon>
        <taxon>Basidiomycota</taxon>
        <taxon>Ustilaginomycotina</taxon>
        <taxon>Ustilaginomycetes</taxon>
        <taxon>Ustilaginales</taxon>
        <taxon>Ustilaginaceae</taxon>
        <taxon>Pseudozyma</taxon>
    </lineage>
</organism>
<evidence type="ECO:0000256" key="2">
    <source>
        <dbReference type="SAM" id="SignalP"/>
    </source>
</evidence>
<dbReference type="EMBL" id="OOIP01000013">
    <property type="protein sequence ID" value="SPO39170.1"/>
    <property type="molecule type" value="Genomic_DNA"/>
</dbReference>
<keyword evidence="4" id="KW-1185">Reference proteome</keyword>
<evidence type="ECO:0000313" key="3">
    <source>
        <dbReference type="EMBL" id="SPO39170.1"/>
    </source>
</evidence>
<reference evidence="3 4" key="1">
    <citation type="submission" date="2018-03" db="EMBL/GenBank/DDBJ databases">
        <authorList>
            <person name="Guldener U."/>
        </authorList>
    </citation>
    <scope>NUCLEOTIDE SEQUENCE [LARGE SCALE GENOMIC DNA]</scope>
    <source>
        <strain evidence="3 4">DAOM196992</strain>
    </source>
</reference>
<evidence type="ECO:0000313" key="4">
    <source>
        <dbReference type="Proteomes" id="UP000323386"/>
    </source>
</evidence>
<evidence type="ECO:0000256" key="1">
    <source>
        <dbReference type="SAM" id="MobiDB-lite"/>
    </source>
</evidence>
<name>A0A5C3F4Y2_9BASI</name>
<proteinExistence type="predicted"/>
<dbReference type="Proteomes" id="UP000323386">
    <property type="component" value="Unassembled WGS sequence"/>
</dbReference>
<sequence length="221" mass="22949">MCALCPSLPSLLLPTCAASLACLPAPLPLETAWPRLRSLDGLAGGGWPLRWLGWLYVRVSSALIGTGAKAGERGRASSISPLARSSIPHADRAVALFFQASQACPALDPGNRRGRLSSLSLPGLPCFRCPPLGNLASQKRYATVRSALPANQNSANRPAAAHLATGGRLLACLLCSSPGFWMAEAGREGPGAEASSIARSSFPPPSPSFLLEERGGRTRAG</sequence>
<feature type="signal peptide" evidence="2">
    <location>
        <begin position="1"/>
        <end position="18"/>
    </location>
</feature>
<keyword evidence="2" id="KW-0732">Signal</keyword>